<protein>
    <submittedName>
        <fullName evidence="2">Uncharacterized protein</fullName>
    </submittedName>
</protein>
<gene>
    <name evidence="2" type="ORF">RSE6_13357</name>
</gene>
<feature type="region of interest" description="Disordered" evidence="1">
    <location>
        <begin position="1"/>
        <end position="22"/>
    </location>
</feature>
<evidence type="ECO:0000313" key="2">
    <source>
        <dbReference type="EMBL" id="CZT52106.1"/>
    </source>
</evidence>
<sequence length="78" mass="8875">MAYCEVRLRPKDNTSREQDVGQERSTRFFIHNDVSSDDEVNPVKDHRVGLGAFDMKQKIAEEIQKLAVAGVENELNAK</sequence>
<dbReference type="EMBL" id="FJVC01000538">
    <property type="protein sequence ID" value="CZT52106.1"/>
    <property type="molecule type" value="Genomic_DNA"/>
</dbReference>
<proteinExistence type="predicted"/>
<reference evidence="3" key="1">
    <citation type="submission" date="2016-03" db="EMBL/GenBank/DDBJ databases">
        <authorList>
            <person name="Guldener U."/>
        </authorList>
    </citation>
    <scope>NUCLEOTIDE SEQUENCE [LARGE SCALE GENOMIC DNA]</scope>
</reference>
<accession>A0A1E1MSP7</accession>
<dbReference type="Proteomes" id="UP000177625">
    <property type="component" value="Unassembled WGS sequence"/>
</dbReference>
<evidence type="ECO:0000313" key="3">
    <source>
        <dbReference type="Proteomes" id="UP000177625"/>
    </source>
</evidence>
<name>A0A1E1MSP7_RHYSE</name>
<dbReference type="AlphaFoldDB" id="A0A1E1MSP7"/>
<evidence type="ECO:0000256" key="1">
    <source>
        <dbReference type="SAM" id="MobiDB-lite"/>
    </source>
</evidence>
<organism evidence="2 3">
    <name type="scientific">Rhynchosporium secalis</name>
    <name type="common">Barley scald fungus</name>
    <dbReference type="NCBI Taxonomy" id="38038"/>
    <lineage>
        <taxon>Eukaryota</taxon>
        <taxon>Fungi</taxon>
        <taxon>Dikarya</taxon>
        <taxon>Ascomycota</taxon>
        <taxon>Pezizomycotina</taxon>
        <taxon>Leotiomycetes</taxon>
        <taxon>Helotiales</taxon>
        <taxon>Ploettnerulaceae</taxon>
        <taxon>Rhynchosporium</taxon>
    </lineage>
</organism>
<keyword evidence="3" id="KW-1185">Reference proteome</keyword>